<gene>
    <name evidence="1" type="ORF">CRG98_025878</name>
</gene>
<name>A0A2I0JBX5_PUNGR</name>
<evidence type="ECO:0000313" key="1">
    <source>
        <dbReference type="EMBL" id="PKI53748.1"/>
    </source>
</evidence>
<proteinExistence type="predicted"/>
<keyword evidence="2" id="KW-1185">Reference proteome</keyword>
<protein>
    <submittedName>
        <fullName evidence="1">Uncharacterized protein</fullName>
    </submittedName>
</protein>
<dbReference type="AlphaFoldDB" id="A0A2I0JBX5"/>
<comment type="caution">
    <text evidence="1">The sequence shown here is derived from an EMBL/GenBank/DDBJ whole genome shotgun (WGS) entry which is preliminary data.</text>
</comment>
<dbReference type="Proteomes" id="UP000233551">
    <property type="component" value="Unassembled WGS sequence"/>
</dbReference>
<accession>A0A2I0JBX5</accession>
<evidence type="ECO:0000313" key="2">
    <source>
        <dbReference type="Proteomes" id="UP000233551"/>
    </source>
</evidence>
<sequence>MSRVFEVALGEVDLEDILHAWNSKVVPNRDGCAVSDKKHMLFWTVSLHHLRPFQIGDAQERLEVLRKLPYFALKALPARLLFVVVKAHAVLDSIALFESSALRKPRPPIAFAWQMESPLFGA</sequence>
<reference evidence="1 2" key="1">
    <citation type="submission" date="2017-11" db="EMBL/GenBank/DDBJ databases">
        <title>De-novo sequencing of pomegranate (Punica granatum L.) genome.</title>
        <authorList>
            <person name="Akparov Z."/>
            <person name="Amiraslanov A."/>
            <person name="Hajiyeva S."/>
            <person name="Abbasov M."/>
            <person name="Kaur K."/>
            <person name="Hamwieh A."/>
            <person name="Solovyev V."/>
            <person name="Salamov A."/>
            <person name="Braich B."/>
            <person name="Kosarev P."/>
            <person name="Mahmoud A."/>
            <person name="Hajiyev E."/>
            <person name="Babayeva S."/>
            <person name="Izzatullayeva V."/>
            <person name="Mammadov A."/>
            <person name="Mammadov A."/>
            <person name="Sharifova S."/>
            <person name="Ojaghi J."/>
            <person name="Eynullazada K."/>
            <person name="Bayramov B."/>
            <person name="Abdulazimova A."/>
            <person name="Shahmuradov I."/>
        </authorList>
    </citation>
    <scope>NUCLEOTIDE SEQUENCE [LARGE SCALE GENOMIC DNA]</scope>
    <source>
        <strain evidence="2">cv. AG2017</strain>
        <tissue evidence="1">Leaf</tissue>
    </source>
</reference>
<dbReference type="EMBL" id="PGOL01001841">
    <property type="protein sequence ID" value="PKI53748.1"/>
    <property type="molecule type" value="Genomic_DNA"/>
</dbReference>
<organism evidence="1 2">
    <name type="scientific">Punica granatum</name>
    <name type="common">Pomegranate</name>
    <dbReference type="NCBI Taxonomy" id="22663"/>
    <lineage>
        <taxon>Eukaryota</taxon>
        <taxon>Viridiplantae</taxon>
        <taxon>Streptophyta</taxon>
        <taxon>Embryophyta</taxon>
        <taxon>Tracheophyta</taxon>
        <taxon>Spermatophyta</taxon>
        <taxon>Magnoliopsida</taxon>
        <taxon>eudicotyledons</taxon>
        <taxon>Gunneridae</taxon>
        <taxon>Pentapetalae</taxon>
        <taxon>rosids</taxon>
        <taxon>malvids</taxon>
        <taxon>Myrtales</taxon>
        <taxon>Lythraceae</taxon>
        <taxon>Punica</taxon>
    </lineage>
</organism>